<dbReference type="OrthoDB" id="445556at2759"/>
<dbReference type="Pfam" id="PF05207">
    <property type="entry name" value="Zn_ribbon_CSL"/>
    <property type="match status" value="1"/>
</dbReference>
<evidence type="ECO:0000256" key="5">
    <source>
        <dbReference type="ARBA" id="ARBA00022833"/>
    </source>
</evidence>
<dbReference type="GO" id="GO:0017183">
    <property type="term" value="P:protein histidyl modification to diphthamide"/>
    <property type="evidence" value="ECO:0007669"/>
    <property type="project" value="UniProtKB-UniPathway"/>
</dbReference>
<sequence length="214" mass="22585">MGGGETHSDASPLHPLPPRVHRAGASKPSLPASLSRKPAHKRTPHTTKLAHAHDAAPDLYALLALPPSASPAEIKHAYHHALLRSHPDKQRTSSPSASSSSSPGAPVDIGLLKYAYETLSSPSARAAYDAARARASQPGGPRPAQVVSLEDFVEEPEEAGGDARWTYGCRCGGKYVITERDMERGQHLVACASCSEVVWVGYELAEDGDGDEAA</sequence>
<evidence type="ECO:0000313" key="11">
    <source>
        <dbReference type="Proteomes" id="UP000218811"/>
    </source>
</evidence>
<dbReference type="AlphaFoldDB" id="A0A2H3J2N4"/>
<evidence type="ECO:0000256" key="3">
    <source>
        <dbReference type="ARBA" id="ARBA00021797"/>
    </source>
</evidence>
<dbReference type="InterPro" id="IPR036869">
    <property type="entry name" value="J_dom_sf"/>
</dbReference>
<dbReference type="SUPFAM" id="SSF144217">
    <property type="entry name" value="CSL zinc finger"/>
    <property type="match status" value="1"/>
</dbReference>
<evidence type="ECO:0000256" key="2">
    <source>
        <dbReference type="ARBA" id="ARBA00006169"/>
    </source>
</evidence>
<dbReference type="UniPathway" id="UPA00559"/>
<keyword evidence="4" id="KW-0479">Metal-binding</keyword>
<keyword evidence="5" id="KW-0862">Zinc</keyword>
<dbReference type="Proteomes" id="UP000218811">
    <property type="component" value="Unassembled WGS sequence"/>
</dbReference>
<dbReference type="SUPFAM" id="SSF46565">
    <property type="entry name" value="Chaperone J-domain"/>
    <property type="match status" value="1"/>
</dbReference>
<organism evidence="10 11">
    <name type="scientific">Wolfiporia cocos (strain MD-104)</name>
    <name type="common">Brown rot fungus</name>
    <dbReference type="NCBI Taxonomy" id="742152"/>
    <lineage>
        <taxon>Eukaryota</taxon>
        <taxon>Fungi</taxon>
        <taxon>Dikarya</taxon>
        <taxon>Basidiomycota</taxon>
        <taxon>Agaricomycotina</taxon>
        <taxon>Agaricomycetes</taxon>
        <taxon>Polyporales</taxon>
        <taxon>Phaeolaceae</taxon>
        <taxon>Wolfiporia</taxon>
    </lineage>
</organism>
<dbReference type="InterPro" id="IPR007872">
    <property type="entry name" value="DPH_MB_dom"/>
</dbReference>
<gene>
    <name evidence="10" type="ORF">WOLCODRAFT_166777</name>
</gene>
<dbReference type="SMART" id="SM00271">
    <property type="entry name" value="DnaJ"/>
    <property type="match status" value="1"/>
</dbReference>
<dbReference type="PRINTS" id="PR00625">
    <property type="entry name" value="JDOMAIN"/>
</dbReference>
<protein>
    <recommendedName>
        <fullName evidence="3">Diphthamide biosynthesis protein 4</fullName>
    </recommendedName>
</protein>
<comment type="similarity">
    <text evidence="2">Belongs to the DPH4 family.</text>
</comment>
<keyword evidence="6" id="KW-0408">Iron</keyword>
<feature type="domain" description="J" evidence="8">
    <location>
        <begin position="58"/>
        <end position="132"/>
    </location>
</feature>
<dbReference type="PROSITE" id="PS50076">
    <property type="entry name" value="DNAJ_2"/>
    <property type="match status" value="1"/>
</dbReference>
<evidence type="ECO:0000256" key="7">
    <source>
        <dbReference type="SAM" id="MobiDB-lite"/>
    </source>
</evidence>
<name>A0A2H3J2N4_WOLCO</name>
<dbReference type="GO" id="GO:0008198">
    <property type="term" value="F:ferrous iron binding"/>
    <property type="evidence" value="ECO:0007669"/>
    <property type="project" value="TreeGrafter"/>
</dbReference>
<feature type="domain" description="DPH-type MB" evidence="9">
    <location>
        <begin position="143"/>
        <end position="203"/>
    </location>
</feature>
<evidence type="ECO:0000259" key="8">
    <source>
        <dbReference type="PROSITE" id="PS50076"/>
    </source>
</evidence>
<accession>A0A2H3J2N4</accession>
<dbReference type="PANTHER" id="PTHR45255:SF1">
    <property type="entry name" value="DNAJ HOMOLOG SUBFAMILY C MEMBER 24"/>
    <property type="match status" value="1"/>
</dbReference>
<dbReference type="OMA" id="EDEEAMW"/>
<dbReference type="Pfam" id="PF00226">
    <property type="entry name" value="DnaJ"/>
    <property type="match status" value="1"/>
</dbReference>
<dbReference type="GO" id="GO:0001671">
    <property type="term" value="F:ATPase activator activity"/>
    <property type="evidence" value="ECO:0007669"/>
    <property type="project" value="TreeGrafter"/>
</dbReference>
<dbReference type="CDD" id="cd06257">
    <property type="entry name" value="DnaJ"/>
    <property type="match status" value="1"/>
</dbReference>
<dbReference type="PANTHER" id="PTHR45255">
    <property type="entry name" value="DNAJ HOMOLOG SUBFAMILY C MEMBER 24"/>
    <property type="match status" value="1"/>
</dbReference>
<feature type="compositionally biased region" description="Basic residues" evidence="7">
    <location>
        <begin position="37"/>
        <end position="50"/>
    </location>
</feature>
<dbReference type="EMBL" id="KB467876">
    <property type="protein sequence ID" value="PCH36241.1"/>
    <property type="molecule type" value="Genomic_DNA"/>
</dbReference>
<dbReference type="Gene3D" id="1.10.287.110">
    <property type="entry name" value="DnaJ domain"/>
    <property type="match status" value="1"/>
</dbReference>
<comment type="function">
    <text evidence="1">Required for the first step of diphthamide biosynthesis, the transfer of 3-amino-3-carboxypropyl from S-adenosyl-L-methionine to a histidine residue. Diphthamide is a post-translational modification of histidine which occurs in elongation factor 2.</text>
</comment>
<evidence type="ECO:0000256" key="6">
    <source>
        <dbReference type="ARBA" id="ARBA00023004"/>
    </source>
</evidence>
<evidence type="ECO:0000259" key="9">
    <source>
        <dbReference type="PROSITE" id="PS51074"/>
    </source>
</evidence>
<keyword evidence="11" id="KW-1185">Reference proteome</keyword>
<dbReference type="STRING" id="742152.A0A2H3J2N4"/>
<reference evidence="10 11" key="1">
    <citation type="journal article" date="2012" name="Science">
        <title>The Paleozoic origin of enzymatic lignin decomposition reconstructed from 31 fungal genomes.</title>
        <authorList>
            <person name="Floudas D."/>
            <person name="Binder M."/>
            <person name="Riley R."/>
            <person name="Barry K."/>
            <person name="Blanchette R.A."/>
            <person name="Henrissat B."/>
            <person name="Martinez A.T."/>
            <person name="Otillar R."/>
            <person name="Spatafora J.W."/>
            <person name="Yadav J.S."/>
            <person name="Aerts A."/>
            <person name="Benoit I."/>
            <person name="Boyd A."/>
            <person name="Carlson A."/>
            <person name="Copeland A."/>
            <person name="Coutinho P.M."/>
            <person name="de Vries R.P."/>
            <person name="Ferreira P."/>
            <person name="Findley K."/>
            <person name="Foster B."/>
            <person name="Gaskell J."/>
            <person name="Glotzer D."/>
            <person name="Gorecki P."/>
            <person name="Heitman J."/>
            <person name="Hesse C."/>
            <person name="Hori C."/>
            <person name="Igarashi K."/>
            <person name="Jurgens J.A."/>
            <person name="Kallen N."/>
            <person name="Kersten P."/>
            <person name="Kohler A."/>
            <person name="Kuees U."/>
            <person name="Kumar T.K.A."/>
            <person name="Kuo A."/>
            <person name="LaButti K."/>
            <person name="Larrondo L.F."/>
            <person name="Lindquist E."/>
            <person name="Ling A."/>
            <person name="Lombard V."/>
            <person name="Lucas S."/>
            <person name="Lundell T."/>
            <person name="Martin R."/>
            <person name="McLaughlin D.J."/>
            <person name="Morgenstern I."/>
            <person name="Morin E."/>
            <person name="Murat C."/>
            <person name="Nagy L.G."/>
            <person name="Nolan M."/>
            <person name="Ohm R.A."/>
            <person name="Patyshakuliyeva A."/>
            <person name="Rokas A."/>
            <person name="Ruiz-Duenas F.J."/>
            <person name="Sabat G."/>
            <person name="Salamov A."/>
            <person name="Samejima M."/>
            <person name="Schmutz J."/>
            <person name="Slot J.C."/>
            <person name="St John F."/>
            <person name="Stenlid J."/>
            <person name="Sun H."/>
            <person name="Sun S."/>
            <person name="Syed K."/>
            <person name="Tsang A."/>
            <person name="Wiebenga A."/>
            <person name="Young D."/>
            <person name="Pisabarro A."/>
            <person name="Eastwood D.C."/>
            <person name="Martin F."/>
            <person name="Cullen D."/>
            <person name="Grigoriev I.V."/>
            <person name="Hibbett D.S."/>
        </authorList>
    </citation>
    <scope>NUCLEOTIDE SEQUENCE [LARGE SCALE GENOMIC DNA]</scope>
    <source>
        <strain evidence="10 11">MD-104</strain>
    </source>
</reference>
<evidence type="ECO:0000256" key="1">
    <source>
        <dbReference type="ARBA" id="ARBA00003474"/>
    </source>
</evidence>
<dbReference type="PROSITE" id="PS51074">
    <property type="entry name" value="DPH_MB"/>
    <property type="match status" value="1"/>
</dbReference>
<dbReference type="InterPro" id="IPR001623">
    <property type="entry name" value="DnaJ_domain"/>
</dbReference>
<proteinExistence type="inferred from homology"/>
<feature type="region of interest" description="Disordered" evidence="7">
    <location>
        <begin position="1"/>
        <end position="52"/>
    </location>
</feature>
<dbReference type="Gene3D" id="3.10.660.10">
    <property type="entry name" value="DPH Zinc finger"/>
    <property type="match status" value="1"/>
</dbReference>
<evidence type="ECO:0000313" key="10">
    <source>
        <dbReference type="EMBL" id="PCH36241.1"/>
    </source>
</evidence>
<evidence type="ECO:0000256" key="4">
    <source>
        <dbReference type="ARBA" id="ARBA00022723"/>
    </source>
</evidence>
<dbReference type="InterPro" id="IPR036671">
    <property type="entry name" value="DPH_MB_sf"/>
</dbReference>